<name>M3AU49_SPHMS</name>
<gene>
    <name evidence="2" type="ORF">SEPMUDRAFT_151873</name>
</gene>
<feature type="compositionally biased region" description="Basic and acidic residues" evidence="1">
    <location>
        <begin position="62"/>
        <end position="76"/>
    </location>
</feature>
<protein>
    <submittedName>
        <fullName evidence="2">Uncharacterized protein</fullName>
    </submittedName>
</protein>
<dbReference type="HOGENOM" id="CLU_042177_0_0_1"/>
<dbReference type="AlphaFoldDB" id="M3AU49"/>
<dbReference type="EMBL" id="KB456270">
    <property type="protein sequence ID" value="EMF09009.1"/>
    <property type="molecule type" value="Genomic_DNA"/>
</dbReference>
<dbReference type="GeneID" id="27904233"/>
<organism evidence="2 3">
    <name type="scientific">Sphaerulina musiva (strain SO2202)</name>
    <name type="common">Poplar stem canker fungus</name>
    <name type="synonym">Septoria musiva</name>
    <dbReference type="NCBI Taxonomy" id="692275"/>
    <lineage>
        <taxon>Eukaryota</taxon>
        <taxon>Fungi</taxon>
        <taxon>Dikarya</taxon>
        <taxon>Ascomycota</taxon>
        <taxon>Pezizomycotina</taxon>
        <taxon>Dothideomycetes</taxon>
        <taxon>Dothideomycetidae</taxon>
        <taxon>Mycosphaerellales</taxon>
        <taxon>Mycosphaerellaceae</taxon>
        <taxon>Sphaerulina</taxon>
    </lineage>
</organism>
<feature type="region of interest" description="Disordered" evidence="1">
    <location>
        <begin position="1"/>
        <end position="184"/>
    </location>
</feature>
<dbReference type="OrthoDB" id="5391950at2759"/>
<feature type="compositionally biased region" description="Basic residues" evidence="1">
    <location>
        <begin position="252"/>
        <end position="261"/>
    </location>
</feature>
<feature type="region of interest" description="Disordered" evidence="1">
    <location>
        <begin position="201"/>
        <end position="292"/>
    </location>
</feature>
<dbReference type="RefSeq" id="XP_016757130.1">
    <property type="nucleotide sequence ID" value="XM_016907096.1"/>
</dbReference>
<dbReference type="Proteomes" id="UP000016931">
    <property type="component" value="Unassembled WGS sequence"/>
</dbReference>
<evidence type="ECO:0000256" key="1">
    <source>
        <dbReference type="SAM" id="MobiDB-lite"/>
    </source>
</evidence>
<evidence type="ECO:0000313" key="3">
    <source>
        <dbReference type="Proteomes" id="UP000016931"/>
    </source>
</evidence>
<sequence length="292" mass="31947">MSGDSPLAHPDSPRSGVANRLQHLAIRQPQSPPQPPSSSSEAAYEVPSSSQSPRKKLKRNPHIRDLRGDVQSRELLKTPPPQSLEIPDSVSDNSTLLLEVQETPDVYARLPSTPHTRGDGADSWSQAVDVVMAEPEHHQSSTRNPKRMMSPPPPSPPVGEKSSRSADAVDPFMPSSTRPTVDGDTIFDLSSLTWRDEEITGHLLNSPDDDGEGINGIGFRPTAAMAHARSQRRRQQVESWRAREAREARQRRLDRRRKSSRSRGASGGTLDGASDDVAGQDGNGRRTVRFAA</sequence>
<evidence type="ECO:0000313" key="2">
    <source>
        <dbReference type="EMBL" id="EMF09009.1"/>
    </source>
</evidence>
<proteinExistence type="predicted"/>
<dbReference type="OMA" id="HEMESAM"/>
<keyword evidence="3" id="KW-1185">Reference proteome</keyword>
<reference evidence="2 3" key="1">
    <citation type="journal article" date="2012" name="PLoS Pathog.">
        <title>Diverse lifestyles and strategies of plant pathogenesis encoded in the genomes of eighteen Dothideomycetes fungi.</title>
        <authorList>
            <person name="Ohm R.A."/>
            <person name="Feau N."/>
            <person name="Henrissat B."/>
            <person name="Schoch C.L."/>
            <person name="Horwitz B.A."/>
            <person name="Barry K.W."/>
            <person name="Condon B.J."/>
            <person name="Copeland A.C."/>
            <person name="Dhillon B."/>
            <person name="Glaser F."/>
            <person name="Hesse C.N."/>
            <person name="Kosti I."/>
            <person name="LaButti K."/>
            <person name="Lindquist E.A."/>
            <person name="Lucas S."/>
            <person name="Salamov A.A."/>
            <person name="Bradshaw R.E."/>
            <person name="Ciuffetti L."/>
            <person name="Hamelin R.C."/>
            <person name="Kema G.H.J."/>
            <person name="Lawrence C."/>
            <person name="Scott J.A."/>
            <person name="Spatafora J.W."/>
            <person name="Turgeon B.G."/>
            <person name="de Wit P.J.G.M."/>
            <person name="Zhong S."/>
            <person name="Goodwin S.B."/>
            <person name="Grigoriev I.V."/>
        </authorList>
    </citation>
    <scope>NUCLEOTIDE SEQUENCE [LARGE SCALE GENOMIC DNA]</scope>
    <source>
        <strain evidence="2 3">SO2202</strain>
    </source>
</reference>
<accession>M3AU49</accession>
<dbReference type="eggNOG" id="ENOG502SEIX">
    <property type="taxonomic scope" value="Eukaryota"/>
</dbReference>
<feature type="compositionally biased region" description="Basic and acidic residues" evidence="1">
    <location>
        <begin position="240"/>
        <end position="251"/>
    </location>
</feature>